<evidence type="ECO:0000256" key="11">
    <source>
        <dbReference type="ARBA" id="ARBA00032877"/>
    </source>
</evidence>
<dbReference type="GO" id="GO:0003917">
    <property type="term" value="F:DNA topoisomerase type I (single strand cut, ATP-independent) activity"/>
    <property type="evidence" value="ECO:0007669"/>
    <property type="project" value="UniProtKB-EC"/>
</dbReference>
<dbReference type="Gene3D" id="3.40.50.140">
    <property type="match status" value="1"/>
</dbReference>
<dbReference type="PROSITE" id="PS50880">
    <property type="entry name" value="TOPRIM"/>
    <property type="match status" value="1"/>
</dbReference>
<keyword evidence="6" id="KW-0238">DNA-binding</keyword>
<dbReference type="GO" id="GO:0006265">
    <property type="term" value="P:DNA topological change"/>
    <property type="evidence" value="ECO:0007669"/>
    <property type="project" value="InterPro"/>
</dbReference>
<dbReference type="OrthoDB" id="9803554at2"/>
<evidence type="ECO:0000313" key="15">
    <source>
        <dbReference type="EMBL" id="SDG38478.1"/>
    </source>
</evidence>
<evidence type="ECO:0000256" key="4">
    <source>
        <dbReference type="ARBA" id="ARBA00022723"/>
    </source>
</evidence>
<dbReference type="SMART" id="SM00437">
    <property type="entry name" value="TOP1Ac"/>
    <property type="match status" value="1"/>
</dbReference>
<protein>
    <recommendedName>
        <fullName evidence="3">DNA topoisomerase</fullName>
        <ecNumber evidence="3">5.6.2.1</ecNumber>
    </recommendedName>
    <alternativeName>
        <fullName evidence="11">Omega-protein</fullName>
    </alternativeName>
    <alternativeName>
        <fullName evidence="10">Relaxing enzyme</fullName>
    </alternativeName>
    <alternativeName>
        <fullName evidence="8">Swivelase</fullName>
    </alternativeName>
    <alternativeName>
        <fullName evidence="9">Untwisting enzyme</fullName>
    </alternativeName>
</protein>
<dbReference type="SMART" id="SM00493">
    <property type="entry name" value="TOPRIM"/>
    <property type="match status" value="1"/>
</dbReference>
<feature type="domain" description="Toprim" evidence="13">
    <location>
        <begin position="1"/>
        <end position="134"/>
    </location>
</feature>
<dbReference type="GO" id="GO:0006281">
    <property type="term" value="P:DNA repair"/>
    <property type="evidence" value="ECO:0007669"/>
    <property type="project" value="TreeGrafter"/>
</dbReference>
<dbReference type="GO" id="GO:0003677">
    <property type="term" value="F:DNA binding"/>
    <property type="evidence" value="ECO:0007669"/>
    <property type="project" value="UniProtKB-KW"/>
</dbReference>
<evidence type="ECO:0000256" key="12">
    <source>
        <dbReference type="SAM" id="MobiDB-lite"/>
    </source>
</evidence>
<dbReference type="InterPro" id="IPR013824">
    <property type="entry name" value="Topo_IA_cen_sub1"/>
</dbReference>
<evidence type="ECO:0000256" key="7">
    <source>
        <dbReference type="ARBA" id="ARBA00023235"/>
    </source>
</evidence>
<dbReference type="EMBL" id="FNBN01000004">
    <property type="protein sequence ID" value="SDG38478.1"/>
    <property type="molecule type" value="Genomic_DNA"/>
</dbReference>
<dbReference type="EC" id="5.6.2.1" evidence="3"/>
<dbReference type="SUPFAM" id="SSF56712">
    <property type="entry name" value="Prokaryotic type I DNA topoisomerase"/>
    <property type="match status" value="1"/>
</dbReference>
<feature type="region of interest" description="Disordered" evidence="12">
    <location>
        <begin position="599"/>
        <end position="622"/>
    </location>
</feature>
<dbReference type="GO" id="GO:0006310">
    <property type="term" value="P:DNA recombination"/>
    <property type="evidence" value="ECO:0007669"/>
    <property type="project" value="TreeGrafter"/>
</dbReference>
<dbReference type="RefSeq" id="WP_089834268.1">
    <property type="nucleotide sequence ID" value="NZ_FNBN01000004.1"/>
</dbReference>
<evidence type="ECO:0000259" key="13">
    <source>
        <dbReference type="PROSITE" id="PS50880"/>
    </source>
</evidence>
<dbReference type="InterPro" id="IPR005738">
    <property type="entry name" value="TopoIII"/>
</dbReference>
<keyword evidence="7 15" id="KW-0413">Isomerase</keyword>
<evidence type="ECO:0000313" key="16">
    <source>
        <dbReference type="Proteomes" id="UP000199045"/>
    </source>
</evidence>
<dbReference type="InterPro" id="IPR003602">
    <property type="entry name" value="Topo_IA_DNA-bd_dom"/>
</dbReference>
<reference evidence="15 16" key="1">
    <citation type="submission" date="2016-10" db="EMBL/GenBank/DDBJ databases">
        <authorList>
            <person name="de Groot N.N."/>
        </authorList>
    </citation>
    <scope>NUCLEOTIDE SEQUENCE [LARGE SCALE GENOMIC DNA]</scope>
    <source>
        <strain evidence="15 16">DSM 527</strain>
    </source>
</reference>
<comment type="similarity">
    <text evidence="2">Belongs to the type IA topoisomerase family.</text>
</comment>
<dbReference type="InterPro" id="IPR013825">
    <property type="entry name" value="Topo_IA_cen_sub2"/>
</dbReference>
<evidence type="ECO:0000256" key="10">
    <source>
        <dbReference type="ARBA" id="ARBA00032235"/>
    </source>
</evidence>
<dbReference type="InterPro" id="IPR034144">
    <property type="entry name" value="TOPRIM_TopoIII"/>
</dbReference>
<dbReference type="InterPro" id="IPR013826">
    <property type="entry name" value="Topo_IA_cen_sub3"/>
</dbReference>
<dbReference type="Gene3D" id="2.70.20.10">
    <property type="entry name" value="Topoisomerase I, domain 3"/>
    <property type="match status" value="1"/>
</dbReference>
<dbReference type="PANTHER" id="PTHR11390">
    <property type="entry name" value="PROKARYOTIC DNA TOPOISOMERASE"/>
    <property type="match status" value="1"/>
</dbReference>
<sequence length="713" mass="80829">MKVCIAEKPSVARDIAEIIGAKQRKDGYYEGNGYQVTWTFGHFCTLKEPHDYTEQWKFWRLEDLPIIPSSFGIKLIANNGVERQFKIIEQLVQQCEEVINCGDAGQEGELIQRWVLLKAQCTAPVKRLWISSLTEEAIREGFQKLKDADQYNNLYAAGSARAIGDWLLGMNATRLFTKKFAMGKTVLSIGRVQTPTLAMIVARQKEINAFVSEEYWELKTIYRETEFTATIDRIKVLDRAEKGLAYLKEHPFEITSFEKKEGKEGNPRLFDLTALQVEANKKYAYSADDTLKYIQGLYEKKLVTYPRVDTTYLSEDLHPKIAGILQDMTPYAALTAPVLAKPIPKLKTVFDDKKVTDHHAIIPTGVYPANLGLEEKRVYDLVARRFIAAFYPECKISNTTVLGKVGQVEFKVTGKQILEPGWKEVYANDVAPKKEGEEEEKILPVFVVGESGPHTPRIHQGKTSPPKAFTEATLLRAMETAGKQVEDEEMRELLKDNGIGRPSTRANIIETLFRRKYIEKRKKNIYATQTGIDLIDTIQTELLKSPELTGIWERKLRLIEKGEYAMDTFKQELIQMVIDLTKEVKTANYKVITIAPDQPAEKEKEKDKEEKPKKEAKPKEPKKAVVIEEQQCPKCKAHLLKKGNTAYGCANFKVCGFKVPFEVFGKKLTDKQLADLLTKGKTGKIKGWKLTGVEGETEGKLVLNAGFELAIEQ</sequence>
<evidence type="ECO:0000256" key="6">
    <source>
        <dbReference type="ARBA" id="ARBA00023125"/>
    </source>
</evidence>
<dbReference type="PANTHER" id="PTHR11390:SF21">
    <property type="entry name" value="DNA TOPOISOMERASE 3-ALPHA"/>
    <property type="match status" value="1"/>
</dbReference>
<dbReference type="Pfam" id="PF13342">
    <property type="entry name" value="Toprim_Crpt"/>
    <property type="match status" value="1"/>
</dbReference>
<comment type="catalytic activity">
    <reaction evidence="1">
        <text>ATP-independent breakage of single-stranded DNA, followed by passage and rejoining.</text>
        <dbReference type="EC" id="5.6.2.1"/>
    </reaction>
</comment>
<dbReference type="CDD" id="cd00186">
    <property type="entry name" value="TOP1Ac"/>
    <property type="match status" value="1"/>
</dbReference>
<dbReference type="STRING" id="104663.SAMN04488121_10476"/>
<accession>A0A1G7TT80</accession>
<dbReference type="GO" id="GO:0046872">
    <property type="term" value="F:metal ion binding"/>
    <property type="evidence" value="ECO:0007669"/>
    <property type="project" value="UniProtKB-KW"/>
</dbReference>
<evidence type="ECO:0000256" key="5">
    <source>
        <dbReference type="ARBA" id="ARBA00023029"/>
    </source>
</evidence>
<evidence type="ECO:0000256" key="8">
    <source>
        <dbReference type="ARBA" id="ARBA00030003"/>
    </source>
</evidence>
<dbReference type="PRINTS" id="PR00417">
    <property type="entry name" value="PRTPISMRASEI"/>
</dbReference>
<keyword evidence="4" id="KW-0479">Metal-binding</keyword>
<dbReference type="CDD" id="cd03362">
    <property type="entry name" value="TOPRIM_TopoIA_TopoIII"/>
    <property type="match status" value="1"/>
</dbReference>
<dbReference type="InterPro" id="IPR006171">
    <property type="entry name" value="TOPRIM_dom"/>
</dbReference>
<dbReference type="GO" id="GO:0043597">
    <property type="term" value="C:cytoplasmic replication fork"/>
    <property type="evidence" value="ECO:0007669"/>
    <property type="project" value="TreeGrafter"/>
</dbReference>
<dbReference type="NCBIfam" id="TIGR01056">
    <property type="entry name" value="topB"/>
    <property type="match status" value="1"/>
</dbReference>
<evidence type="ECO:0000256" key="2">
    <source>
        <dbReference type="ARBA" id="ARBA00009446"/>
    </source>
</evidence>
<dbReference type="AlphaFoldDB" id="A0A1G7TT80"/>
<dbReference type="NCBIfam" id="NF005829">
    <property type="entry name" value="PRK07726.1"/>
    <property type="match status" value="1"/>
</dbReference>
<dbReference type="PROSITE" id="PS52039">
    <property type="entry name" value="TOPO_IA_2"/>
    <property type="match status" value="1"/>
</dbReference>
<keyword evidence="5" id="KW-0799">Topoisomerase</keyword>
<dbReference type="InterPro" id="IPR013497">
    <property type="entry name" value="Topo_IA_cen"/>
</dbReference>
<evidence type="ECO:0000256" key="9">
    <source>
        <dbReference type="ARBA" id="ARBA00031985"/>
    </source>
</evidence>
<feature type="domain" description="Topo IA-type catalytic" evidence="14">
    <location>
        <begin position="151"/>
        <end position="581"/>
    </location>
</feature>
<evidence type="ECO:0000256" key="1">
    <source>
        <dbReference type="ARBA" id="ARBA00000213"/>
    </source>
</evidence>
<dbReference type="InterPro" id="IPR003601">
    <property type="entry name" value="Topo_IA_2"/>
</dbReference>
<proteinExistence type="inferred from homology"/>
<name>A0A1G7TT80_CHIFI</name>
<dbReference type="Gene3D" id="1.10.460.10">
    <property type="entry name" value="Topoisomerase I, domain 2"/>
    <property type="match status" value="1"/>
</dbReference>
<dbReference type="InterPro" id="IPR000380">
    <property type="entry name" value="Topo_IA"/>
</dbReference>
<organism evidence="15 16">
    <name type="scientific">Chitinophaga filiformis</name>
    <name type="common">Myxococcus filiformis</name>
    <name type="synonym">Flexibacter filiformis</name>
    <dbReference type="NCBI Taxonomy" id="104663"/>
    <lineage>
        <taxon>Bacteria</taxon>
        <taxon>Pseudomonadati</taxon>
        <taxon>Bacteroidota</taxon>
        <taxon>Chitinophagia</taxon>
        <taxon>Chitinophagales</taxon>
        <taxon>Chitinophagaceae</taxon>
        <taxon>Chitinophaga</taxon>
    </lineage>
</organism>
<dbReference type="Gene3D" id="1.10.290.10">
    <property type="entry name" value="Topoisomerase I, domain 4"/>
    <property type="match status" value="1"/>
</dbReference>
<evidence type="ECO:0000259" key="14">
    <source>
        <dbReference type="PROSITE" id="PS52039"/>
    </source>
</evidence>
<dbReference type="Pfam" id="PF01131">
    <property type="entry name" value="Topoisom_bac"/>
    <property type="match status" value="1"/>
</dbReference>
<dbReference type="InterPro" id="IPR025589">
    <property type="entry name" value="Toprim_C_rpt"/>
</dbReference>
<gene>
    <name evidence="15" type="ORF">SAMN04488121_10476</name>
</gene>
<dbReference type="Proteomes" id="UP000199045">
    <property type="component" value="Unassembled WGS sequence"/>
</dbReference>
<dbReference type="InterPro" id="IPR023405">
    <property type="entry name" value="Topo_IA_core_domain"/>
</dbReference>
<evidence type="ECO:0000256" key="3">
    <source>
        <dbReference type="ARBA" id="ARBA00012891"/>
    </source>
</evidence>
<dbReference type="SMART" id="SM00436">
    <property type="entry name" value="TOP1Bc"/>
    <property type="match status" value="1"/>
</dbReference>
<dbReference type="Pfam" id="PF01751">
    <property type="entry name" value="Toprim"/>
    <property type="match status" value="1"/>
</dbReference>